<dbReference type="SUPFAM" id="SSF48371">
    <property type="entry name" value="ARM repeat"/>
    <property type="match status" value="1"/>
</dbReference>
<evidence type="ECO:0000256" key="1">
    <source>
        <dbReference type="SAM" id="MobiDB-lite"/>
    </source>
</evidence>
<name>A0ABR2VUC4_9FUNG</name>
<dbReference type="InterPro" id="IPR026211">
    <property type="entry name" value="GIGANTEA"/>
</dbReference>
<feature type="region of interest" description="Disordered" evidence="1">
    <location>
        <begin position="502"/>
        <end position="521"/>
    </location>
</feature>
<feature type="compositionally biased region" description="Polar residues" evidence="1">
    <location>
        <begin position="8"/>
        <end position="21"/>
    </location>
</feature>
<accession>A0ABR2VUC4</accession>
<reference evidence="2 3" key="1">
    <citation type="submission" date="2023-04" db="EMBL/GenBank/DDBJ databases">
        <title>Genome of Basidiobolus ranarum AG-B5.</title>
        <authorList>
            <person name="Stajich J.E."/>
            <person name="Carter-House D."/>
            <person name="Gryganskyi A."/>
        </authorList>
    </citation>
    <scope>NUCLEOTIDE SEQUENCE [LARGE SCALE GENOMIC DNA]</scope>
    <source>
        <strain evidence="2 3">AG-B5</strain>
    </source>
</reference>
<feature type="region of interest" description="Disordered" evidence="1">
    <location>
        <begin position="535"/>
        <end position="648"/>
    </location>
</feature>
<evidence type="ECO:0000313" key="3">
    <source>
        <dbReference type="Proteomes" id="UP001479436"/>
    </source>
</evidence>
<dbReference type="EMBL" id="JASJQH010007706">
    <property type="protein sequence ID" value="KAK9702664.1"/>
    <property type="molecule type" value="Genomic_DNA"/>
</dbReference>
<sequence>MDKYYYEYQNSQPPKRSQGSYSVDPRNQKFTRNDYTQESIREQTKAPVGHTFVQDTSSFSGIEPQYQVNSASLPAITNMTSMPKPTTMSSMTNLPQYPNTSTQDQIYSNSLSAGGIFERGQIPYDYQKELTNSTPMTHQSYSTFDSQSSNSNLQTRSMPWTDNTLPSFSSSEHQNRDVFSTPVTNLAPRSGSYVFDSNTTERSNTVDSILRLPSTTLPALDQRYPSGPSQAFRTGVFVETAPVGRMENLNQYQYVSPFNSIPKQESTSSTIGLNLESIPTAEDPYRNEPSLKQAPVPNSTGNPRSSYLDEIFQRKQSVSSTTDNFYLPIASAPSPSRSSISYQGMLPQHTNSGSPPLLENQPSAVLLHDPLHRRVTSNDSLIIPDLAIRQLQPNNPIIPDPQVHRLDPPKGVPLEHPFLFDRNTHTSPVRNPHSVQHNAFTTGSYDISNMNENLVQPGLVSPSKAIKPTSSGTQFSAKTFPVPNTPAQESVTSAAITPSYPQPSIQNAWSSSTGTEPAQEAASYLKPISGQGVYNLSDPNAGSSWPFPTNTNESTIQPESNRSKSLDIPIVNPSKSGHHNIGPLPTAPASQSIKPSSNITVKQDVHKKARYPTSTRHSNTNISDTSTPATEDQNVSNKSSGPLETTSNVIGEPRVTSIIAVAVDTPKIQNVLGPEYIVAPPPHSIYDRDKLITKGVELWIRYAGEESVSKFSDQLKELIGSQYPSDRKFLLEHIIAVWLTWEPEKFHLILEPLSSMVKKRRRIYNKRASPFYALVQLFSPITERVNSIFDPTAELQADYSIDVKCPNLCQNLLEYLTEENTNDHLVTWIIDCLSVTSPLVQKRYFKWLIEKIDWNNSSAVAENSGETNHMQQLLSLLKDDKSKSTISSALISVFFTSWKNREALFKSQELRPTLVSYFNNPGSIAAQNQLYILLADEPESSRFSIILELLNALKEHSEPGSIKWFYNLILPVMIDVIVEKDQSLAALLFETLVSDEEWFSFLFFKSRDVNIKRGELYSLEDVIEPDTNRGLLSLIQSITQLEQYKIQSRISDMWLQQWKKKKTNRSWILALVTLFPQCPQALQEMTIQLIQCTLTVEYSDDPIWCDIVDMFVLNSIPALSSLFRATFNMFCDAPQIRDQVYTRFEESLAKLSGHFIAEVANKTKTHGKKSKKKKQKWNSAAHTISKPVTEFVELLSNYLAVYDTDTGAQALAKWIIDSSCCISLIKFLSPSPSSQIRLNTVSILDSLTSIAKQDPITIARWVKTWEAQEVRTLTSLLADSDDSMAEKARSLIVQLLSSTVDVSALCDKFKNELHRDCRSTSDKINRFSAQPDQIGALGPLRIILARQQTILRNIQEQASRTSDICTSNISTSV</sequence>
<dbReference type="Proteomes" id="UP001479436">
    <property type="component" value="Unassembled WGS sequence"/>
</dbReference>
<comment type="caution">
    <text evidence="2">The sequence shown here is derived from an EMBL/GenBank/DDBJ whole genome shotgun (WGS) entry which is preliminary data.</text>
</comment>
<dbReference type="PANTHER" id="PTHR36319">
    <property type="entry name" value="PROTEIN GIGANTEA"/>
    <property type="match status" value="1"/>
</dbReference>
<dbReference type="InterPro" id="IPR016024">
    <property type="entry name" value="ARM-type_fold"/>
</dbReference>
<organism evidence="2 3">
    <name type="scientific">Basidiobolus ranarum</name>
    <dbReference type="NCBI Taxonomy" id="34480"/>
    <lineage>
        <taxon>Eukaryota</taxon>
        <taxon>Fungi</taxon>
        <taxon>Fungi incertae sedis</taxon>
        <taxon>Zoopagomycota</taxon>
        <taxon>Entomophthoromycotina</taxon>
        <taxon>Basidiobolomycetes</taxon>
        <taxon>Basidiobolales</taxon>
        <taxon>Basidiobolaceae</taxon>
        <taxon>Basidiobolus</taxon>
    </lineage>
</organism>
<evidence type="ECO:0000313" key="2">
    <source>
        <dbReference type="EMBL" id="KAK9702664.1"/>
    </source>
</evidence>
<feature type="region of interest" description="Disordered" evidence="1">
    <location>
        <begin position="280"/>
        <end position="306"/>
    </location>
</feature>
<protein>
    <submittedName>
        <fullName evidence="2">Uncharacterized protein</fullName>
    </submittedName>
</protein>
<feature type="region of interest" description="Disordered" evidence="1">
    <location>
        <begin position="325"/>
        <end position="355"/>
    </location>
</feature>
<dbReference type="PANTHER" id="PTHR36319:SF1">
    <property type="entry name" value="PROTEIN GIGANTEA"/>
    <property type="match status" value="1"/>
</dbReference>
<feature type="compositionally biased region" description="Polar residues" evidence="1">
    <location>
        <begin position="28"/>
        <end position="38"/>
    </location>
</feature>
<feature type="compositionally biased region" description="Polar residues" evidence="1">
    <location>
        <begin position="612"/>
        <end position="648"/>
    </location>
</feature>
<feature type="region of interest" description="Disordered" evidence="1">
    <location>
        <begin position="1"/>
        <end position="45"/>
    </location>
</feature>
<feature type="compositionally biased region" description="Polar residues" evidence="1">
    <location>
        <begin position="588"/>
        <end position="601"/>
    </location>
</feature>
<feature type="compositionally biased region" description="Polar residues" evidence="1">
    <location>
        <begin position="502"/>
        <end position="516"/>
    </location>
</feature>
<feature type="compositionally biased region" description="Polar residues" evidence="1">
    <location>
        <begin position="535"/>
        <end position="560"/>
    </location>
</feature>
<feature type="compositionally biased region" description="Low complexity" evidence="1">
    <location>
        <begin position="328"/>
        <end position="341"/>
    </location>
</feature>
<feature type="compositionally biased region" description="Polar residues" evidence="1">
    <location>
        <begin position="296"/>
        <end position="305"/>
    </location>
</feature>
<gene>
    <name evidence="2" type="ORF">K7432_011131</name>
</gene>
<keyword evidence="3" id="KW-1185">Reference proteome</keyword>
<proteinExistence type="predicted"/>